<dbReference type="Gene3D" id="3.40.50.2000">
    <property type="entry name" value="Glycogen Phosphorylase B"/>
    <property type="match status" value="2"/>
</dbReference>
<sequence>MDDPSDISTDWAQQMRQLVQTLHSHGITQVQSFAWRDLADPDAGGSEVHADHVMTRWAQAGLSVSHRTSTDRQTETFSRNGYTVTRGGGRYSVFLTVVGTRLLRRARKDVAIVEIWNGVPWFSQIWGNKVRTTWLHHIHEDMWNESLPRVLAPIARWVEIWLAPKFYRRTRIATLATTTRDELIARGYSADRVVVAEPGIDPRYCPRDNAKTSTPTLLAVGRLAPVKRFPLLLATFADVLRTIPDAHLTIAGDGPDRDMLAHEIERLHLTGHVTLAGRVSDDELLELYQSSWLLVSASHSEGWGMTITEAAACGTSCVVTANHGHCAAATHNVTGLIVEDDAELSAAMIQVLTDNALRNTLTRGALTHAAKFQWDRTATILLQALVDSLPPRNHRS</sequence>
<reference evidence="3" key="1">
    <citation type="submission" date="2020-05" db="EMBL/GenBank/DDBJ databases">
        <authorList>
            <person name="Chiriac C."/>
            <person name="Salcher M."/>
            <person name="Ghai R."/>
            <person name="Kavagutti S V."/>
        </authorList>
    </citation>
    <scope>NUCLEOTIDE SEQUENCE</scope>
</reference>
<dbReference type="InterPro" id="IPR050194">
    <property type="entry name" value="Glycosyltransferase_grp1"/>
</dbReference>
<evidence type="ECO:0000313" key="3">
    <source>
        <dbReference type="EMBL" id="CAB4574633.1"/>
    </source>
</evidence>
<gene>
    <name evidence="3" type="ORF">UFOPK1704_00640</name>
</gene>
<evidence type="ECO:0000259" key="1">
    <source>
        <dbReference type="Pfam" id="PF00534"/>
    </source>
</evidence>
<protein>
    <submittedName>
        <fullName evidence="3">Unannotated protein</fullName>
    </submittedName>
</protein>
<dbReference type="PANTHER" id="PTHR45947:SF3">
    <property type="entry name" value="SULFOQUINOVOSYL TRANSFERASE SQD2"/>
    <property type="match status" value="1"/>
</dbReference>
<feature type="domain" description="Glycosyl transferase family 1" evidence="1">
    <location>
        <begin position="210"/>
        <end position="363"/>
    </location>
</feature>
<dbReference type="EMBL" id="CAEZTQ010000111">
    <property type="protein sequence ID" value="CAB4574633.1"/>
    <property type="molecule type" value="Genomic_DNA"/>
</dbReference>
<organism evidence="3">
    <name type="scientific">freshwater metagenome</name>
    <dbReference type="NCBI Taxonomy" id="449393"/>
    <lineage>
        <taxon>unclassified sequences</taxon>
        <taxon>metagenomes</taxon>
        <taxon>ecological metagenomes</taxon>
    </lineage>
</organism>
<dbReference type="Pfam" id="PF00534">
    <property type="entry name" value="Glycos_transf_1"/>
    <property type="match status" value="1"/>
</dbReference>
<dbReference type="GO" id="GO:0016757">
    <property type="term" value="F:glycosyltransferase activity"/>
    <property type="evidence" value="ECO:0007669"/>
    <property type="project" value="InterPro"/>
</dbReference>
<dbReference type="Pfam" id="PF13439">
    <property type="entry name" value="Glyco_transf_4"/>
    <property type="match status" value="1"/>
</dbReference>
<dbReference type="CDD" id="cd03801">
    <property type="entry name" value="GT4_PimA-like"/>
    <property type="match status" value="1"/>
</dbReference>
<dbReference type="SUPFAM" id="SSF53756">
    <property type="entry name" value="UDP-Glycosyltransferase/glycogen phosphorylase"/>
    <property type="match status" value="1"/>
</dbReference>
<dbReference type="AlphaFoldDB" id="A0A6J6EJM3"/>
<feature type="domain" description="Glycosyltransferase subfamily 4-like N-terminal" evidence="2">
    <location>
        <begin position="44"/>
        <end position="202"/>
    </location>
</feature>
<dbReference type="InterPro" id="IPR028098">
    <property type="entry name" value="Glyco_trans_4-like_N"/>
</dbReference>
<dbReference type="InterPro" id="IPR001296">
    <property type="entry name" value="Glyco_trans_1"/>
</dbReference>
<dbReference type="PANTHER" id="PTHR45947">
    <property type="entry name" value="SULFOQUINOVOSYL TRANSFERASE SQD2"/>
    <property type="match status" value="1"/>
</dbReference>
<proteinExistence type="predicted"/>
<evidence type="ECO:0000259" key="2">
    <source>
        <dbReference type="Pfam" id="PF13439"/>
    </source>
</evidence>
<name>A0A6J6EJM3_9ZZZZ</name>
<accession>A0A6J6EJM3</accession>